<dbReference type="RefSeq" id="WP_085911864.1">
    <property type="nucleotide sequence ID" value="NZ_AP018920.1"/>
</dbReference>
<dbReference type="AlphaFoldDB" id="A0A1Y2N3L6"/>
<dbReference type="Proteomes" id="UP000194360">
    <property type="component" value="Unassembled WGS sequence"/>
</dbReference>
<evidence type="ECO:0000313" key="2">
    <source>
        <dbReference type="Proteomes" id="UP000194360"/>
    </source>
</evidence>
<protein>
    <recommendedName>
        <fullName evidence="3">LemA family protein</fullName>
    </recommendedName>
</protein>
<keyword evidence="2" id="KW-1185">Reference proteome</keyword>
<gene>
    <name evidence="1" type="ORF">BG845_01560</name>
</gene>
<name>A0A1Y2N3L6_PSEAH</name>
<evidence type="ECO:0000313" key="1">
    <source>
        <dbReference type="EMBL" id="OSY42064.1"/>
    </source>
</evidence>
<evidence type="ECO:0008006" key="3">
    <source>
        <dbReference type="Google" id="ProtNLM"/>
    </source>
</evidence>
<dbReference type="EMBL" id="MIGB01000006">
    <property type="protein sequence ID" value="OSY42064.1"/>
    <property type="molecule type" value="Genomic_DNA"/>
</dbReference>
<reference evidence="1 2" key="1">
    <citation type="submission" date="2016-09" db="EMBL/GenBank/DDBJ databases">
        <title>Pseudonocardia autotrophica DSM535, a candidate organism with high potential of specific P450 cytochromes.</title>
        <authorList>
            <person name="Grumaz C."/>
            <person name="Vainshtein Y."/>
            <person name="Kirstahler P."/>
            <person name="Sohn K."/>
        </authorList>
    </citation>
    <scope>NUCLEOTIDE SEQUENCE [LARGE SCALE GENOMIC DNA]</scope>
    <source>
        <strain evidence="1 2">DSM 535</strain>
    </source>
</reference>
<proteinExistence type="predicted"/>
<organism evidence="1 2">
    <name type="scientific">Pseudonocardia autotrophica</name>
    <name type="common">Amycolata autotrophica</name>
    <name type="synonym">Nocardia autotrophica</name>
    <dbReference type="NCBI Taxonomy" id="2074"/>
    <lineage>
        <taxon>Bacteria</taxon>
        <taxon>Bacillati</taxon>
        <taxon>Actinomycetota</taxon>
        <taxon>Actinomycetes</taxon>
        <taxon>Pseudonocardiales</taxon>
        <taxon>Pseudonocardiaceae</taxon>
        <taxon>Pseudonocardia</taxon>
    </lineage>
</organism>
<comment type="caution">
    <text evidence="1">The sequence shown here is derived from an EMBL/GenBank/DDBJ whole genome shotgun (WGS) entry which is preliminary data.</text>
</comment>
<accession>A0A1Y2N3L6</accession>
<sequence>MTLWWIGNAILLLVVFPVVVALLNRVLAAVERIRWAADDILADGVRLAGRLEPVPELLATTDATVAQVATGATRYAGSVATLLPSAPEREGTP</sequence>
<dbReference type="STRING" id="2074.BG845_01560"/>